<dbReference type="Pfam" id="PF03167">
    <property type="entry name" value="UDG"/>
    <property type="match status" value="1"/>
</dbReference>
<evidence type="ECO:0000256" key="11">
    <source>
        <dbReference type="ARBA" id="ARBA00023204"/>
    </source>
</evidence>
<comment type="similarity">
    <text evidence="2">Belongs to the uracil-DNA glycosylase (UDG) superfamily. Type 4 (UDGa) family.</text>
</comment>
<keyword evidence="7" id="KW-0227">DNA damage</keyword>
<dbReference type="AlphaFoldDB" id="A0A1H7N1Q9"/>
<evidence type="ECO:0000256" key="3">
    <source>
        <dbReference type="ARBA" id="ARBA00012030"/>
    </source>
</evidence>
<keyword evidence="15" id="KW-1185">Reference proteome</keyword>
<evidence type="ECO:0000256" key="6">
    <source>
        <dbReference type="ARBA" id="ARBA00022723"/>
    </source>
</evidence>
<keyword evidence="11" id="KW-0234">DNA repair</keyword>
<organism evidence="14 15">
    <name type="scientific">Stigmatella aurantiaca</name>
    <dbReference type="NCBI Taxonomy" id="41"/>
    <lineage>
        <taxon>Bacteria</taxon>
        <taxon>Pseudomonadati</taxon>
        <taxon>Myxococcota</taxon>
        <taxon>Myxococcia</taxon>
        <taxon>Myxococcales</taxon>
        <taxon>Cystobacterineae</taxon>
        <taxon>Archangiaceae</taxon>
        <taxon>Stigmatella</taxon>
    </lineage>
</organism>
<dbReference type="InterPro" id="IPR036895">
    <property type="entry name" value="Uracil-DNA_glycosylase-like_sf"/>
</dbReference>
<accession>A0A1H7N1Q9</accession>
<dbReference type="SMART" id="SM00987">
    <property type="entry name" value="UreE_C"/>
    <property type="match status" value="1"/>
</dbReference>
<evidence type="ECO:0000256" key="5">
    <source>
        <dbReference type="ARBA" id="ARBA00022485"/>
    </source>
</evidence>
<evidence type="ECO:0000313" key="14">
    <source>
        <dbReference type="EMBL" id="SEL16875.1"/>
    </source>
</evidence>
<keyword evidence="10" id="KW-0411">Iron-sulfur</keyword>
<dbReference type="PANTHER" id="PTHR33693">
    <property type="entry name" value="TYPE-5 URACIL-DNA GLYCOSYLASE"/>
    <property type="match status" value="1"/>
</dbReference>
<dbReference type="GO" id="GO:0051539">
    <property type="term" value="F:4 iron, 4 sulfur cluster binding"/>
    <property type="evidence" value="ECO:0007669"/>
    <property type="project" value="UniProtKB-KW"/>
</dbReference>
<evidence type="ECO:0000256" key="2">
    <source>
        <dbReference type="ARBA" id="ARBA00006521"/>
    </source>
</evidence>
<dbReference type="InterPro" id="IPR005122">
    <property type="entry name" value="Uracil-DNA_glycosylase-like"/>
</dbReference>
<dbReference type="EMBL" id="FOAP01000004">
    <property type="protein sequence ID" value="SEL16875.1"/>
    <property type="molecule type" value="Genomic_DNA"/>
</dbReference>
<keyword evidence="5" id="KW-0004">4Fe-4S</keyword>
<dbReference type="SMART" id="SM00986">
    <property type="entry name" value="UDG"/>
    <property type="match status" value="1"/>
</dbReference>
<dbReference type="EC" id="3.2.2.27" evidence="3"/>
<evidence type="ECO:0000256" key="4">
    <source>
        <dbReference type="ARBA" id="ARBA00019403"/>
    </source>
</evidence>
<feature type="compositionally biased region" description="Pro residues" evidence="12">
    <location>
        <begin position="61"/>
        <end position="75"/>
    </location>
</feature>
<proteinExistence type="inferred from homology"/>
<dbReference type="GO" id="GO:0046872">
    <property type="term" value="F:metal ion binding"/>
    <property type="evidence" value="ECO:0007669"/>
    <property type="project" value="UniProtKB-KW"/>
</dbReference>
<dbReference type="NCBIfam" id="TIGR00758">
    <property type="entry name" value="UDG_fam4"/>
    <property type="match status" value="1"/>
</dbReference>
<feature type="compositionally biased region" description="Low complexity" evidence="12">
    <location>
        <begin position="76"/>
        <end position="102"/>
    </location>
</feature>
<evidence type="ECO:0000256" key="10">
    <source>
        <dbReference type="ARBA" id="ARBA00023014"/>
    </source>
</evidence>
<dbReference type="PANTHER" id="PTHR33693:SF1">
    <property type="entry name" value="TYPE-4 URACIL-DNA GLYCOSYLASE"/>
    <property type="match status" value="1"/>
</dbReference>
<dbReference type="InterPro" id="IPR051536">
    <property type="entry name" value="UDG_Type-4/5"/>
</dbReference>
<gene>
    <name evidence="14" type="ORF">SAMN05444354_104175</name>
</gene>
<name>A0A1H7N1Q9_STIAU</name>
<dbReference type="GO" id="GO:0006281">
    <property type="term" value="P:DNA repair"/>
    <property type="evidence" value="ECO:0007669"/>
    <property type="project" value="UniProtKB-KW"/>
</dbReference>
<evidence type="ECO:0000256" key="1">
    <source>
        <dbReference type="ARBA" id="ARBA00001400"/>
    </source>
</evidence>
<dbReference type="Proteomes" id="UP000182719">
    <property type="component" value="Unassembled WGS sequence"/>
</dbReference>
<evidence type="ECO:0000256" key="12">
    <source>
        <dbReference type="SAM" id="MobiDB-lite"/>
    </source>
</evidence>
<keyword evidence="8" id="KW-0378">Hydrolase</keyword>
<dbReference type="InterPro" id="IPR005273">
    <property type="entry name" value="Ura-DNA_glyco_family4"/>
</dbReference>
<evidence type="ECO:0000256" key="7">
    <source>
        <dbReference type="ARBA" id="ARBA00022763"/>
    </source>
</evidence>
<evidence type="ECO:0000259" key="13">
    <source>
        <dbReference type="SMART" id="SM00986"/>
    </source>
</evidence>
<comment type="catalytic activity">
    <reaction evidence="1">
        <text>Hydrolyzes single-stranded DNA or mismatched double-stranded DNA and polynucleotides, releasing free uracil.</text>
        <dbReference type="EC" id="3.2.2.27"/>
    </reaction>
</comment>
<feature type="domain" description="Uracil-DNA glycosylase-like" evidence="13">
    <location>
        <begin position="157"/>
        <end position="303"/>
    </location>
</feature>
<dbReference type="CDD" id="cd10030">
    <property type="entry name" value="UDG-F4_TTUDGA_SPO1dp_like"/>
    <property type="match status" value="1"/>
</dbReference>
<keyword evidence="9" id="KW-0408">Iron</keyword>
<evidence type="ECO:0000313" key="15">
    <source>
        <dbReference type="Proteomes" id="UP000182719"/>
    </source>
</evidence>
<keyword evidence="6" id="KW-0479">Metal-binding</keyword>
<dbReference type="Gene3D" id="3.40.470.10">
    <property type="entry name" value="Uracil-DNA glycosylase-like domain"/>
    <property type="match status" value="1"/>
</dbReference>
<dbReference type="SUPFAM" id="SSF52141">
    <property type="entry name" value="Uracil-DNA glycosylase-like"/>
    <property type="match status" value="1"/>
</dbReference>
<sequence length="317" mass="34121">MNESPESPEALGEVVEDLRRHLLWQEESGGRALLVDSAKLAAERSASLRSMLPPRGAAPAKAPPAEPAPAPPPVPRAEVPRAAAPERPAALAPRPASPPVAASGNGLLLDVPQKAPPYPGALPGVVDGERPTLDEIRRTLGDCQRCKLCTGRKNIVFGVGNPRADLVFVGEGPGENEDLKGIPFVGAAGDLLTKMIQAMGFSRDDVYICNVVKCRPPGNRNPEPDEIASCEPFLRSQLLAIQPKVIVALGKFAAQTLLRDSTPITRLRGQWREYQGVKLMPTFHPAYLLRSPAEKRKAWEDLQQVMKIFGKQGGART</sequence>
<evidence type="ECO:0000256" key="8">
    <source>
        <dbReference type="ARBA" id="ARBA00022801"/>
    </source>
</evidence>
<feature type="region of interest" description="Disordered" evidence="12">
    <location>
        <begin position="44"/>
        <end position="114"/>
    </location>
</feature>
<dbReference type="GO" id="GO:0004844">
    <property type="term" value="F:uracil DNA N-glycosylase activity"/>
    <property type="evidence" value="ECO:0007669"/>
    <property type="project" value="UniProtKB-EC"/>
</dbReference>
<evidence type="ECO:0000256" key="9">
    <source>
        <dbReference type="ARBA" id="ARBA00023004"/>
    </source>
</evidence>
<protein>
    <recommendedName>
        <fullName evidence="4">Type-4 uracil-DNA glycosylase</fullName>
        <ecNumber evidence="3">3.2.2.27</ecNumber>
    </recommendedName>
</protein>
<reference evidence="15" key="1">
    <citation type="submission" date="2016-10" db="EMBL/GenBank/DDBJ databases">
        <authorList>
            <person name="Varghese N."/>
            <person name="Submissions S."/>
        </authorList>
    </citation>
    <scope>NUCLEOTIDE SEQUENCE [LARGE SCALE GENOMIC DNA]</scope>
    <source>
        <strain evidence="15">DSM 17044</strain>
    </source>
</reference>